<evidence type="ECO:0000256" key="6">
    <source>
        <dbReference type="ARBA" id="ARBA00023136"/>
    </source>
</evidence>
<keyword evidence="5 9" id="KW-0443">Lipid metabolism</keyword>
<feature type="domain" description="PLD phosphodiesterase" evidence="10">
    <location>
        <begin position="286"/>
        <end position="313"/>
    </location>
</feature>
<dbReference type="Proteomes" id="UP000295293">
    <property type="component" value="Unassembled WGS sequence"/>
</dbReference>
<dbReference type="InterPro" id="IPR001736">
    <property type="entry name" value="PLipase_D/transphosphatidylase"/>
</dbReference>
<dbReference type="RefSeq" id="WP_133818496.1">
    <property type="nucleotide sequence ID" value="NZ_SNZH01000005.1"/>
</dbReference>
<protein>
    <recommendedName>
        <fullName evidence="9">Cardiolipin synthase B</fullName>
        <shortName evidence="9">CL synthase</shortName>
        <ecNumber evidence="9">2.7.8.-</ecNumber>
    </recommendedName>
</protein>
<proteinExistence type="inferred from homology"/>
<dbReference type="GO" id="GO:0032049">
    <property type="term" value="P:cardiolipin biosynthetic process"/>
    <property type="evidence" value="ECO:0007669"/>
    <property type="project" value="InterPro"/>
</dbReference>
<gene>
    <name evidence="9" type="primary">clsB</name>
    <name evidence="11" type="ORF">DFR29_105173</name>
</gene>
<dbReference type="Gene3D" id="3.30.870.10">
    <property type="entry name" value="Endonuclease Chain A"/>
    <property type="match status" value="2"/>
</dbReference>
<evidence type="ECO:0000256" key="5">
    <source>
        <dbReference type="ARBA" id="ARBA00023098"/>
    </source>
</evidence>
<evidence type="ECO:0000313" key="12">
    <source>
        <dbReference type="Proteomes" id="UP000295293"/>
    </source>
</evidence>
<keyword evidence="7 9" id="KW-0594">Phospholipid biosynthesis</keyword>
<feature type="domain" description="PLD phosphodiesterase" evidence="10">
    <location>
        <begin position="108"/>
        <end position="135"/>
    </location>
</feature>
<evidence type="ECO:0000256" key="4">
    <source>
        <dbReference type="ARBA" id="ARBA00022737"/>
    </source>
</evidence>
<feature type="active site" evidence="9">
    <location>
        <position position="113"/>
    </location>
</feature>
<accession>A0A4R6Z0E7</accession>
<keyword evidence="6 9" id="KW-0472">Membrane</keyword>
<sequence>MRPGWSDGNRVKLFENGEEFFPRVFEAIAAAQTRIYLETFILADDDVGRQLQAVLLAAAARGVEIDILADGFGSEPLSEDYRASLAQAGVRLHIYAPRRRLFGMRVNLFRRLHRKILLVDGCIAFVGGINFCVDQMLSAGPKSLLDFAVELHGPVVEQIAQFAIRSYSAAHPPQTRRERRQGETAAQPLRDGVPVRFVTRDNHRHPTDIEREYRIAIRAAQREILIANAYFFPGYRLLRDLRNAARRGVAVSIVVQGNPDLPIVTVVARWLYHYLVPAGVCVCEFRERPLHAKVAVIDGRWATVGSSNLDPLSLSLNLEANVLIDDEGFGQILRERLRRLIDEGCHRIDASRVPRRTFWRVVSGVAIFHFLRHFPRWAARIPASRPRIEPVAGNDAQAMDGHGSHR</sequence>
<dbReference type="PROSITE" id="PS50035">
    <property type="entry name" value="PLD"/>
    <property type="match status" value="2"/>
</dbReference>
<dbReference type="GO" id="GO:0005886">
    <property type="term" value="C:plasma membrane"/>
    <property type="evidence" value="ECO:0007669"/>
    <property type="project" value="UniProtKB-SubCell"/>
</dbReference>
<dbReference type="InterPro" id="IPR030872">
    <property type="entry name" value="Cardiolipin_synth_ClsB"/>
</dbReference>
<feature type="active site" evidence="9">
    <location>
        <position position="291"/>
    </location>
</feature>
<keyword evidence="2 9" id="KW-0444">Lipid biosynthesis</keyword>
<evidence type="ECO:0000313" key="11">
    <source>
        <dbReference type="EMBL" id="TDR44990.1"/>
    </source>
</evidence>
<dbReference type="NCBIfam" id="NF008427">
    <property type="entry name" value="PRK11263.1"/>
    <property type="match status" value="1"/>
</dbReference>
<evidence type="ECO:0000259" key="10">
    <source>
        <dbReference type="PROSITE" id="PS50035"/>
    </source>
</evidence>
<feature type="active site" evidence="9">
    <location>
        <position position="293"/>
    </location>
</feature>
<dbReference type="PANTHER" id="PTHR21248:SF23">
    <property type="entry name" value="CARDIOLIPIN SYNTHASE B"/>
    <property type="match status" value="1"/>
</dbReference>
<keyword evidence="4" id="KW-0677">Repeat</keyword>
<dbReference type="AlphaFoldDB" id="A0A4R6Z0E7"/>
<dbReference type="EMBL" id="SNZH01000005">
    <property type="protein sequence ID" value="TDR44990.1"/>
    <property type="molecule type" value="Genomic_DNA"/>
</dbReference>
<keyword evidence="1 9" id="KW-1003">Cell membrane</keyword>
<keyword evidence="3 9" id="KW-0808">Transferase</keyword>
<feature type="active site" evidence="9">
    <location>
        <position position="298"/>
    </location>
</feature>
<dbReference type="GO" id="GO:0008808">
    <property type="term" value="F:cardiolipin synthase activity"/>
    <property type="evidence" value="ECO:0007669"/>
    <property type="project" value="InterPro"/>
</dbReference>
<keyword evidence="8 9" id="KW-1208">Phospholipid metabolism</keyword>
<comment type="catalytic activity">
    <reaction evidence="9">
        <text>2 a 1,2-diacyl-sn-glycero-3-phospho-(1'-sn-glycerol) = a cardiolipin + glycerol</text>
        <dbReference type="Rhea" id="RHEA:31451"/>
        <dbReference type="ChEBI" id="CHEBI:17754"/>
        <dbReference type="ChEBI" id="CHEBI:62237"/>
        <dbReference type="ChEBI" id="CHEBI:64716"/>
    </reaction>
</comment>
<evidence type="ECO:0000256" key="1">
    <source>
        <dbReference type="ARBA" id="ARBA00022475"/>
    </source>
</evidence>
<dbReference type="InterPro" id="IPR025202">
    <property type="entry name" value="PLD-like_dom"/>
</dbReference>
<dbReference type="CDD" id="cd09159">
    <property type="entry name" value="PLDc_ybhO_like_2"/>
    <property type="match status" value="1"/>
</dbReference>
<evidence type="ECO:0000256" key="9">
    <source>
        <dbReference type="HAMAP-Rule" id="MF_01917"/>
    </source>
</evidence>
<keyword evidence="12" id="KW-1185">Reference proteome</keyword>
<dbReference type="CDD" id="cd09110">
    <property type="entry name" value="PLDc_CLS_1"/>
    <property type="match status" value="1"/>
</dbReference>
<comment type="function">
    <text evidence="9">Catalyzes the phosphatidyl group transfer from one phosphatidylglycerol molecule to another to form cardiolipin (CL) (diphosphatidylglycerol) and glycerol.</text>
</comment>
<comment type="caution">
    <text evidence="11">The sequence shown here is derived from an EMBL/GenBank/DDBJ whole genome shotgun (WGS) entry which is preliminary data.</text>
</comment>
<comment type="subcellular location">
    <subcellularLocation>
        <location evidence="9">Cell membrane</location>
        <topology evidence="9">Peripheral membrane protein</topology>
    </subcellularLocation>
</comment>
<feature type="active site" evidence="9">
    <location>
        <position position="115"/>
    </location>
</feature>
<dbReference type="SMART" id="SM00155">
    <property type="entry name" value="PLDc"/>
    <property type="match status" value="2"/>
</dbReference>
<dbReference type="SUPFAM" id="SSF56024">
    <property type="entry name" value="Phospholipase D/nuclease"/>
    <property type="match status" value="2"/>
</dbReference>
<evidence type="ECO:0000256" key="2">
    <source>
        <dbReference type="ARBA" id="ARBA00022516"/>
    </source>
</evidence>
<evidence type="ECO:0000256" key="7">
    <source>
        <dbReference type="ARBA" id="ARBA00023209"/>
    </source>
</evidence>
<dbReference type="OrthoDB" id="9762009at2"/>
<dbReference type="EC" id="2.7.8.-" evidence="9"/>
<feature type="active site" evidence="9">
    <location>
        <position position="120"/>
    </location>
</feature>
<dbReference type="PANTHER" id="PTHR21248">
    <property type="entry name" value="CARDIOLIPIN SYNTHASE"/>
    <property type="match status" value="1"/>
</dbReference>
<evidence type="ECO:0000256" key="3">
    <source>
        <dbReference type="ARBA" id="ARBA00022679"/>
    </source>
</evidence>
<evidence type="ECO:0000256" key="8">
    <source>
        <dbReference type="ARBA" id="ARBA00023264"/>
    </source>
</evidence>
<reference evidence="11 12" key="1">
    <citation type="submission" date="2019-03" db="EMBL/GenBank/DDBJ databases">
        <title>Genomic Encyclopedia of Type Strains, Phase IV (KMG-IV): sequencing the most valuable type-strain genomes for metagenomic binning, comparative biology and taxonomic classification.</title>
        <authorList>
            <person name="Goeker M."/>
        </authorList>
    </citation>
    <scope>NUCLEOTIDE SEQUENCE [LARGE SCALE GENOMIC DNA]</scope>
    <source>
        <strain evidence="11 12">DSM 21667</strain>
    </source>
</reference>
<name>A0A4R6Z0E7_9GAMM</name>
<dbReference type="HAMAP" id="MF_01917">
    <property type="entry name" value="Cardiolipin_synth_ClsB"/>
    <property type="match status" value="1"/>
</dbReference>
<dbReference type="Pfam" id="PF13091">
    <property type="entry name" value="PLDc_2"/>
    <property type="match status" value="2"/>
</dbReference>
<comment type="similarity">
    <text evidence="9">Belongs to the phospholipase D family. Cardiolipin synthase subfamily. ClsB sub-subfamily.</text>
</comment>
<organism evidence="11 12">
    <name type="scientific">Tahibacter aquaticus</name>
    <dbReference type="NCBI Taxonomy" id="520092"/>
    <lineage>
        <taxon>Bacteria</taxon>
        <taxon>Pseudomonadati</taxon>
        <taxon>Pseudomonadota</taxon>
        <taxon>Gammaproteobacteria</taxon>
        <taxon>Lysobacterales</taxon>
        <taxon>Rhodanobacteraceae</taxon>
        <taxon>Tahibacter</taxon>
    </lineage>
</organism>